<evidence type="ECO:0000313" key="2">
    <source>
        <dbReference type="Proteomes" id="UP000288079"/>
    </source>
</evidence>
<reference evidence="1 2" key="1">
    <citation type="submission" date="2018-10" db="EMBL/GenBank/DDBJ databases">
        <title>Draft Genome Sequence of Bacteroides sp. KCTC 15687.</title>
        <authorList>
            <person name="Yu S.Y."/>
            <person name="Kim J.S."/>
            <person name="Oh B.S."/>
            <person name="Park S.H."/>
            <person name="Kang S.W."/>
            <person name="Park J.E."/>
            <person name="Choi S.H."/>
            <person name="Han K.I."/>
            <person name="Lee K.C."/>
            <person name="Eom M.K."/>
            <person name="Suh M.K."/>
            <person name="Lee D.H."/>
            <person name="Yoon H."/>
            <person name="Kim B."/>
            <person name="Yang S.J."/>
            <person name="Lee J.S."/>
            <person name="Lee J.H."/>
        </authorList>
    </citation>
    <scope>NUCLEOTIDE SEQUENCE [LARGE SCALE GENOMIC DNA]</scope>
    <source>
        <strain evidence="1 2">KCTC 15687</strain>
    </source>
</reference>
<accession>A0A401LNG8</accession>
<dbReference type="EMBL" id="BHWB01000001">
    <property type="protein sequence ID" value="GCB33076.1"/>
    <property type="molecule type" value="Genomic_DNA"/>
</dbReference>
<organism evidence="1 2">
    <name type="scientific">Bacteroides faecalis</name>
    <dbReference type="NCBI Taxonomy" id="2447885"/>
    <lineage>
        <taxon>Bacteria</taxon>
        <taxon>Pseudomonadati</taxon>
        <taxon>Bacteroidota</taxon>
        <taxon>Bacteroidia</taxon>
        <taxon>Bacteroidales</taxon>
        <taxon>Bacteroidaceae</taxon>
        <taxon>Bacteroides</taxon>
    </lineage>
</organism>
<sequence>MPPFIHDFASNLLNYYFNEPDALEELSNMMNKHGQMLDYSSQLSYDHFIHSCYARMGQNKAATTVLSDIMKQLEGHLDENM</sequence>
<dbReference type="Proteomes" id="UP000288079">
    <property type="component" value="Unassembled WGS sequence"/>
</dbReference>
<proteinExistence type="predicted"/>
<keyword evidence="2" id="KW-1185">Reference proteome</keyword>
<dbReference type="AlphaFoldDB" id="A0A401LNG8"/>
<comment type="caution">
    <text evidence="1">The sequence shown here is derived from an EMBL/GenBank/DDBJ whole genome shotgun (WGS) entry which is preliminary data.</text>
</comment>
<gene>
    <name evidence="1" type="ORF">KGMB02408_00210</name>
</gene>
<evidence type="ECO:0000313" key="1">
    <source>
        <dbReference type="EMBL" id="GCB33076.1"/>
    </source>
</evidence>
<protein>
    <submittedName>
        <fullName evidence="1">Uncharacterized protein</fullName>
    </submittedName>
</protein>
<name>A0A401LNG8_9BACE</name>